<feature type="region of interest" description="Disordered" evidence="1">
    <location>
        <begin position="24"/>
        <end position="66"/>
    </location>
</feature>
<evidence type="ECO:0000259" key="3">
    <source>
        <dbReference type="Pfam" id="PF07950"/>
    </source>
</evidence>
<dbReference type="PANTHER" id="PTHR38409">
    <property type="entry name" value="MDM10-COMPLEMENTING PROTEIN 1"/>
    <property type="match status" value="1"/>
</dbReference>
<sequence>MADTQSLNARASQETFISLLLLEPAPIESPRPETEKELPSLPEEAEPETALAGPPASPTPRSRGGQGHVLRIQRYSSYVFFVFTTCHFITTSLVPLAARSVRASESYFLLTRELYQTPLSEPLLVFLPAAAHVASGLALRLLRRSQNLQRYGGATPGMVALHRVKTAAASSSFSSASSSSSATALLPTPAWPWPPFSTIAASGYALALFLGAHVALNRALPLLVDGDSANVGLAYVAHGFARHPALAGAAYVGLLGAGAGHMVWGWARWVGVAQRAGWWNTRGQDATGYRAVDRARTRARRRNFLLVNGVAVAVAVAWAAGGLGVVARGGAQAGWLGKAYDDLFQRLPFL</sequence>
<keyword evidence="2" id="KW-0812">Transmembrane</keyword>
<dbReference type="GO" id="GO:0007005">
    <property type="term" value="P:mitochondrion organization"/>
    <property type="evidence" value="ECO:0007669"/>
    <property type="project" value="TreeGrafter"/>
</dbReference>
<comment type="caution">
    <text evidence="4">The sequence shown here is derived from an EMBL/GenBank/DDBJ whole genome shotgun (WGS) entry which is preliminary data.</text>
</comment>
<dbReference type="Pfam" id="PF07950">
    <property type="entry name" value="MCP1_TM"/>
    <property type="match status" value="1"/>
</dbReference>
<reference evidence="4" key="1">
    <citation type="journal article" date="2023" name="Mol. Plant Microbe Interact.">
        <title>Elucidating the Obligate Nature and Biological Capacity of an Invasive Fungal Corn Pathogen.</title>
        <authorList>
            <person name="MacCready J.S."/>
            <person name="Roggenkamp E.M."/>
            <person name="Gdanetz K."/>
            <person name="Chilvers M.I."/>
        </authorList>
    </citation>
    <scope>NUCLEOTIDE SEQUENCE</scope>
    <source>
        <strain evidence="4">PM02</strain>
    </source>
</reference>
<evidence type="ECO:0000313" key="4">
    <source>
        <dbReference type="EMBL" id="KAK2073401.1"/>
    </source>
</evidence>
<dbReference type="AlphaFoldDB" id="A0AAD9I8Z8"/>
<organism evidence="4 5">
    <name type="scientific">Phyllachora maydis</name>
    <dbReference type="NCBI Taxonomy" id="1825666"/>
    <lineage>
        <taxon>Eukaryota</taxon>
        <taxon>Fungi</taxon>
        <taxon>Dikarya</taxon>
        <taxon>Ascomycota</taxon>
        <taxon>Pezizomycotina</taxon>
        <taxon>Sordariomycetes</taxon>
        <taxon>Sordariomycetidae</taxon>
        <taxon>Phyllachorales</taxon>
        <taxon>Phyllachoraceae</taxon>
        <taxon>Phyllachora</taxon>
    </lineage>
</organism>
<feature type="transmembrane region" description="Helical" evidence="2">
    <location>
        <begin position="304"/>
        <end position="327"/>
    </location>
</feature>
<dbReference type="GO" id="GO:0005741">
    <property type="term" value="C:mitochondrial outer membrane"/>
    <property type="evidence" value="ECO:0007669"/>
    <property type="project" value="TreeGrafter"/>
</dbReference>
<feature type="domain" description="Mitochondrial adapter protein MCP1 transmembrane" evidence="3">
    <location>
        <begin position="209"/>
        <end position="330"/>
    </location>
</feature>
<accession>A0AAD9I8Z8</accession>
<keyword evidence="2" id="KW-0472">Membrane</keyword>
<dbReference type="InterPro" id="IPR039960">
    <property type="entry name" value="MCP1"/>
</dbReference>
<feature type="transmembrane region" description="Helical" evidence="2">
    <location>
        <begin position="123"/>
        <end position="142"/>
    </location>
</feature>
<dbReference type="PANTHER" id="PTHR38409:SF1">
    <property type="entry name" value="MITOCHONDRIAL ADAPTER PROTEIN MCP1"/>
    <property type="match status" value="1"/>
</dbReference>
<evidence type="ECO:0000256" key="1">
    <source>
        <dbReference type="SAM" id="MobiDB-lite"/>
    </source>
</evidence>
<dbReference type="EMBL" id="JAQQPM010000007">
    <property type="protein sequence ID" value="KAK2073401.1"/>
    <property type="molecule type" value="Genomic_DNA"/>
</dbReference>
<proteinExistence type="predicted"/>
<keyword evidence="5" id="KW-1185">Reference proteome</keyword>
<evidence type="ECO:0000256" key="2">
    <source>
        <dbReference type="SAM" id="Phobius"/>
    </source>
</evidence>
<evidence type="ECO:0000313" key="5">
    <source>
        <dbReference type="Proteomes" id="UP001217918"/>
    </source>
</evidence>
<protein>
    <recommendedName>
        <fullName evidence="3">Mitochondrial adapter protein MCP1 transmembrane domain-containing protein</fullName>
    </recommendedName>
</protein>
<dbReference type="InterPro" id="IPR012472">
    <property type="entry name" value="MCP1_TM"/>
</dbReference>
<dbReference type="Proteomes" id="UP001217918">
    <property type="component" value="Unassembled WGS sequence"/>
</dbReference>
<dbReference type="GO" id="GO:0055088">
    <property type="term" value="P:lipid homeostasis"/>
    <property type="evidence" value="ECO:0007669"/>
    <property type="project" value="InterPro"/>
</dbReference>
<gene>
    <name evidence="4" type="ORF">P8C59_007689</name>
</gene>
<feature type="transmembrane region" description="Helical" evidence="2">
    <location>
        <begin position="78"/>
        <end position="98"/>
    </location>
</feature>
<name>A0AAD9I8Z8_9PEZI</name>
<keyword evidence="2" id="KW-1133">Transmembrane helix</keyword>